<protein>
    <submittedName>
        <fullName evidence="2">Uncharacterized protein</fullName>
    </submittedName>
</protein>
<reference evidence="2 3" key="1">
    <citation type="submission" date="2016-07" db="EMBL/GenBank/DDBJ databases">
        <title>Pervasive Adenine N6-methylation of Active Genes in Fungi.</title>
        <authorList>
            <consortium name="DOE Joint Genome Institute"/>
            <person name="Mondo S.J."/>
            <person name="Dannebaum R.O."/>
            <person name="Kuo R.C."/>
            <person name="Labutti K."/>
            <person name="Haridas S."/>
            <person name="Kuo A."/>
            <person name="Salamov A."/>
            <person name="Ahrendt S.R."/>
            <person name="Lipzen A."/>
            <person name="Sullivan W."/>
            <person name="Andreopoulos W.B."/>
            <person name="Clum A."/>
            <person name="Lindquist E."/>
            <person name="Daum C."/>
            <person name="Ramamoorthy G.K."/>
            <person name="Gryganskyi A."/>
            <person name="Culley D."/>
            <person name="Magnuson J.K."/>
            <person name="James T.Y."/>
            <person name="O'Malley M.A."/>
            <person name="Stajich J.E."/>
            <person name="Spatafora J.W."/>
            <person name="Visel A."/>
            <person name="Grigoriev I.V."/>
        </authorList>
    </citation>
    <scope>NUCLEOTIDE SEQUENCE [LARGE SCALE GENOMIC DNA]</scope>
    <source>
        <strain evidence="2 3">ATCC 12442</strain>
    </source>
</reference>
<comment type="caution">
    <text evidence="2">The sequence shown here is derived from an EMBL/GenBank/DDBJ whole genome shotgun (WGS) entry which is preliminary data.</text>
</comment>
<dbReference type="GeneID" id="63799949"/>
<evidence type="ECO:0000313" key="2">
    <source>
        <dbReference type="EMBL" id="ORX71590.1"/>
    </source>
</evidence>
<feature type="region of interest" description="Disordered" evidence="1">
    <location>
        <begin position="203"/>
        <end position="223"/>
    </location>
</feature>
<dbReference type="EMBL" id="MCFD01000004">
    <property type="protein sequence ID" value="ORX71590.1"/>
    <property type="molecule type" value="Genomic_DNA"/>
</dbReference>
<gene>
    <name evidence="2" type="ORF">DL89DRAFT_129091</name>
</gene>
<dbReference type="RefSeq" id="XP_040745105.1">
    <property type="nucleotide sequence ID" value="XM_040883301.1"/>
</dbReference>
<organism evidence="2 3">
    <name type="scientific">Linderina pennispora</name>
    <dbReference type="NCBI Taxonomy" id="61395"/>
    <lineage>
        <taxon>Eukaryota</taxon>
        <taxon>Fungi</taxon>
        <taxon>Fungi incertae sedis</taxon>
        <taxon>Zoopagomycota</taxon>
        <taxon>Kickxellomycotina</taxon>
        <taxon>Kickxellomycetes</taxon>
        <taxon>Kickxellales</taxon>
        <taxon>Kickxellaceae</taxon>
        <taxon>Linderina</taxon>
    </lineage>
</organism>
<keyword evidence="3" id="KW-1185">Reference proteome</keyword>
<feature type="compositionally biased region" description="Low complexity" evidence="1">
    <location>
        <begin position="214"/>
        <end position="223"/>
    </location>
</feature>
<dbReference type="AlphaFoldDB" id="A0A1Y1WDI9"/>
<evidence type="ECO:0000256" key="1">
    <source>
        <dbReference type="SAM" id="MobiDB-lite"/>
    </source>
</evidence>
<accession>A0A1Y1WDI9</accession>
<name>A0A1Y1WDI9_9FUNG</name>
<proteinExistence type="predicted"/>
<evidence type="ECO:0000313" key="3">
    <source>
        <dbReference type="Proteomes" id="UP000193922"/>
    </source>
</evidence>
<dbReference type="Proteomes" id="UP000193922">
    <property type="component" value="Unassembled WGS sequence"/>
</dbReference>
<sequence length="223" mass="21364">MMACAGSRGACSAVGPSASRGTATVVSRGSASATATAGAGNSGSAHAPSSSTSFSRVFPIVSHGGVAVAQAVRQRGDLVAASVRHGSSGGTRSILVLNAATGVTGGNSSISGQGISGSGSSNKSADTKEHCCGVGGAQDAVCASAPNMVAALSPSAPISPSTPPSTQRTLTYATRPCSGAPGKRLALAQTLGTCAAECQPVHSARAQDPKHPAKPAAAARGAV</sequence>